<dbReference type="Proteomes" id="UP000829685">
    <property type="component" value="Unassembled WGS sequence"/>
</dbReference>
<proteinExistence type="predicted"/>
<name>A0A9P9WNC2_9PEZI</name>
<accession>A0A9P9WNC2</accession>
<evidence type="ECO:0000313" key="2">
    <source>
        <dbReference type="EMBL" id="KAI1871865.1"/>
    </source>
</evidence>
<comment type="caution">
    <text evidence="2">The sequence shown here is derived from an EMBL/GenBank/DDBJ whole genome shotgun (WGS) entry which is preliminary data.</text>
</comment>
<reference evidence="2" key="1">
    <citation type="submission" date="2021-03" db="EMBL/GenBank/DDBJ databases">
        <title>Revisited historic fungal species revealed as producer of novel bioactive compounds through whole genome sequencing and comparative genomics.</title>
        <authorList>
            <person name="Vignolle G.A."/>
            <person name="Hochenegger N."/>
            <person name="Mach R.L."/>
            <person name="Mach-Aigner A.R."/>
            <person name="Javad Rahimi M."/>
            <person name="Salim K.A."/>
            <person name="Chan C.M."/>
            <person name="Lim L.B.L."/>
            <person name="Cai F."/>
            <person name="Druzhinina I.S."/>
            <person name="U'Ren J.M."/>
            <person name="Derntl C."/>
        </authorList>
    </citation>
    <scope>NUCLEOTIDE SEQUENCE</scope>
    <source>
        <strain evidence="2">TUCIM 5799</strain>
    </source>
</reference>
<keyword evidence="3" id="KW-1185">Reference proteome</keyword>
<evidence type="ECO:0000256" key="1">
    <source>
        <dbReference type="SAM" id="MobiDB-lite"/>
    </source>
</evidence>
<evidence type="ECO:0008006" key="4">
    <source>
        <dbReference type="Google" id="ProtNLM"/>
    </source>
</evidence>
<sequence>MAEVLSIFASGVAVAQVAGKAGGAVIKLKKLWDEVKDVPETIQCLMDQIDCLDPALWEAEQHIAQNELPAMLWNDSAAVRSAEYCRKALSKLTELVDDLAVQISSSRGLSKRLAKVKVVLKKDELGKLERRLETAVRLLQTAQQGNIIAMLKLQPDIIVGRVVAKIDNIASSSNQLLKGPERQFEEQDNVDHARCTLKQTYSTEVIHRRKQNNLQTAPWRKPGVLGGFVYERSSNLLDAGFRPPNWLSGISYAWDINLRKSYDGWNFHFRSYSIRPRNSDVFQFARNGNLEVLKGMFASGEASPFDCDEDGYDVTYHAAMFYELRIVKFFMDLNIINESKTYRGGSTRSNMDSRILASLRHWLGAAKAAGIDLAKFGRRENELLQGAVRGHRGPQHVRGNTSIKVKFKCYSNRVYIGDSPWQFKSKILGFKIGPEIEDWDILITEPTDRFAGHFWKMVEPPPPTSLEIPGAWVDEPENYDSSNWTSSEDEEDNTERDLSDDGD</sequence>
<organism evidence="2 3">
    <name type="scientific">Neoarthrinium moseri</name>
    <dbReference type="NCBI Taxonomy" id="1658444"/>
    <lineage>
        <taxon>Eukaryota</taxon>
        <taxon>Fungi</taxon>
        <taxon>Dikarya</taxon>
        <taxon>Ascomycota</taxon>
        <taxon>Pezizomycotina</taxon>
        <taxon>Sordariomycetes</taxon>
        <taxon>Xylariomycetidae</taxon>
        <taxon>Amphisphaeriales</taxon>
        <taxon>Apiosporaceae</taxon>
        <taxon>Neoarthrinium</taxon>
    </lineage>
</organism>
<dbReference type="AlphaFoldDB" id="A0A9P9WNC2"/>
<gene>
    <name evidence="2" type="ORF">JX265_005851</name>
</gene>
<evidence type="ECO:0000313" key="3">
    <source>
        <dbReference type="Proteomes" id="UP000829685"/>
    </source>
</evidence>
<feature type="region of interest" description="Disordered" evidence="1">
    <location>
        <begin position="465"/>
        <end position="503"/>
    </location>
</feature>
<dbReference type="EMBL" id="JAFIMR010000012">
    <property type="protein sequence ID" value="KAI1871865.1"/>
    <property type="molecule type" value="Genomic_DNA"/>
</dbReference>
<protein>
    <recommendedName>
        <fullName evidence="4">NACHT-NTPase and P-loop NTPases N-terminal domain-containing protein</fullName>
    </recommendedName>
</protein>